<dbReference type="SMART" id="SM01043">
    <property type="entry name" value="BTAD"/>
    <property type="match status" value="1"/>
</dbReference>
<name>A0ABU1FJN8_9MICO</name>
<feature type="domain" description="Bacterial transcriptional activator" evidence="6">
    <location>
        <begin position="89"/>
        <end position="234"/>
    </location>
</feature>
<dbReference type="SUPFAM" id="SSF46894">
    <property type="entry name" value="C-terminal effector domain of the bipartite response regulators"/>
    <property type="match status" value="1"/>
</dbReference>
<dbReference type="SUPFAM" id="SSF52540">
    <property type="entry name" value="P-loop containing nucleoside triphosphate hydrolases"/>
    <property type="match status" value="1"/>
</dbReference>
<dbReference type="CDD" id="cd15831">
    <property type="entry name" value="BTAD"/>
    <property type="match status" value="1"/>
</dbReference>
<keyword evidence="4" id="KW-0804">Transcription</keyword>
<organism evidence="7 8">
    <name type="scientific">Agromyces indicus</name>
    <dbReference type="NCBI Taxonomy" id="758919"/>
    <lineage>
        <taxon>Bacteria</taxon>
        <taxon>Bacillati</taxon>
        <taxon>Actinomycetota</taxon>
        <taxon>Actinomycetes</taxon>
        <taxon>Micrococcales</taxon>
        <taxon>Microbacteriaceae</taxon>
        <taxon>Agromyces</taxon>
    </lineage>
</organism>
<dbReference type="Gene3D" id="1.25.40.10">
    <property type="entry name" value="Tetratricopeptide repeat domain"/>
    <property type="match status" value="1"/>
</dbReference>
<dbReference type="SUPFAM" id="SSF48452">
    <property type="entry name" value="TPR-like"/>
    <property type="match status" value="1"/>
</dbReference>
<dbReference type="InterPro" id="IPR049052">
    <property type="entry name" value="nSTAND1"/>
</dbReference>
<dbReference type="EMBL" id="JAVKGS010000002">
    <property type="protein sequence ID" value="MDR5691954.1"/>
    <property type="molecule type" value="Genomic_DNA"/>
</dbReference>
<dbReference type="InterPro" id="IPR016032">
    <property type="entry name" value="Sig_transdc_resp-reg_C-effctor"/>
</dbReference>
<dbReference type="RefSeq" id="WP_310520528.1">
    <property type="nucleotide sequence ID" value="NZ_BAABBS010000002.1"/>
</dbReference>
<dbReference type="Pfam" id="PF03704">
    <property type="entry name" value="BTAD"/>
    <property type="match status" value="1"/>
</dbReference>
<evidence type="ECO:0000256" key="3">
    <source>
        <dbReference type="ARBA" id="ARBA00023125"/>
    </source>
</evidence>
<dbReference type="SMART" id="SM00862">
    <property type="entry name" value="Trans_reg_C"/>
    <property type="match status" value="1"/>
</dbReference>
<dbReference type="Pfam" id="PF20703">
    <property type="entry name" value="nSTAND1"/>
    <property type="match status" value="1"/>
</dbReference>
<dbReference type="InterPro" id="IPR015943">
    <property type="entry name" value="WD40/YVTN_repeat-like_dom_sf"/>
</dbReference>
<protein>
    <submittedName>
        <fullName evidence="7">BTAD domain-containing putative transcriptional regulator</fullName>
    </submittedName>
</protein>
<dbReference type="Proteomes" id="UP001260072">
    <property type="component" value="Unassembled WGS sequence"/>
</dbReference>
<dbReference type="InterPro" id="IPR011990">
    <property type="entry name" value="TPR-like_helical_dom_sf"/>
</dbReference>
<evidence type="ECO:0000256" key="2">
    <source>
        <dbReference type="ARBA" id="ARBA00023015"/>
    </source>
</evidence>
<feature type="domain" description="OmpR/PhoB-type" evidence="5">
    <location>
        <begin position="13"/>
        <end position="82"/>
    </location>
</feature>
<evidence type="ECO:0000313" key="8">
    <source>
        <dbReference type="Proteomes" id="UP001260072"/>
    </source>
</evidence>
<reference evidence="8" key="1">
    <citation type="submission" date="2023-07" db="EMBL/GenBank/DDBJ databases">
        <title>Description of three actinobacteria isolated from air of manufacturing shop in a pharmaceutical factory.</title>
        <authorList>
            <person name="Zhang D.-F."/>
        </authorList>
    </citation>
    <scope>NUCLEOTIDE SEQUENCE [LARGE SCALE GENOMIC DNA]</scope>
    <source>
        <strain evidence="8">CCTCC AB 2011122</strain>
    </source>
</reference>
<dbReference type="InterPro" id="IPR051677">
    <property type="entry name" value="AfsR-DnrI-RedD_regulator"/>
</dbReference>
<evidence type="ECO:0000259" key="6">
    <source>
        <dbReference type="SMART" id="SM01043"/>
    </source>
</evidence>
<comment type="caution">
    <text evidence="7">The sequence shown here is derived from an EMBL/GenBank/DDBJ whole genome shotgun (WGS) entry which is preliminary data.</text>
</comment>
<dbReference type="InterPro" id="IPR036388">
    <property type="entry name" value="WH-like_DNA-bd_sf"/>
</dbReference>
<evidence type="ECO:0000313" key="7">
    <source>
        <dbReference type="EMBL" id="MDR5691954.1"/>
    </source>
</evidence>
<dbReference type="InterPro" id="IPR005158">
    <property type="entry name" value="BTAD"/>
</dbReference>
<dbReference type="Gene3D" id="1.10.10.10">
    <property type="entry name" value="Winged helix-like DNA-binding domain superfamily/Winged helix DNA-binding domain"/>
    <property type="match status" value="1"/>
</dbReference>
<dbReference type="PANTHER" id="PTHR35807:SF1">
    <property type="entry name" value="TRANSCRIPTIONAL REGULATOR REDD"/>
    <property type="match status" value="1"/>
</dbReference>
<accession>A0ABU1FJN8</accession>
<dbReference type="InterPro" id="IPR011047">
    <property type="entry name" value="Quinoprotein_ADH-like_sf"/>
</dbReference>
<dbReference type="InterPro" id="IPR001867">
    <property type="entry name" value="OmpR/PhoB-type_DNA-bd"/>
</dbReference>
<dbReference type="SUPFAM" id="SSF50969">
    <property type="entry name" value="YVTN repeat-like/Quinoprotein amine dehydrogenase"/>
    <property type="match status" value="1"/>
</dbReference>
<evidence type="ECO:0000256" key="4">
    <source>
        <dbReference type="ARBA" id="ARBA00023163"/>
    </source>
</evidence>
<comment type="similarity">
    <text evidence="1">Belongs to the AfsR/DnrI/RedD regulatory family.</text>
</comment>
<dbReference type="InterPro" id="IPR011044">
    <property type="entry name" value="Quino_amine_DH_bsu"/>
</dbReference>
<keyword evidence="8" id="KW-1185">Reference proteome</keyword>
<evidence type="ECO:0000259" key="5">
    <source>
        <dbReference type="SMART" id="SM00862"/>
    </source>
</evidence>
<keyword evidence="2" id="KW-0805">Transcription regulation</keyword>
<dbReference type="SUPFAM" id="SSF50998">
    <property type="entry name" value="Quinoprotein alcohol dehydrogenase-like"/>
    <property type="match status" value="1"/>
</dbReference>
<sequence>MGIRVLGPLRLDDAALNLRERMVLAVLVLRNGQPVPADEIASAVWGDDRPHTWQKQVQAAIGLVRKAVGRSAIETVDDGYQLRIDAAEIDATRFERLAAAAREHLGAGDPVRSLDAADRALGLWHGTAFAELSAWLPAAAESARLEEARMDLEEVRLDAWLRAGRHAESAPMAETMVREAPLRERRWTMLATALYRSDRQADALAAVRAARERLDEELGVEPGEELQDLELAILRHDPSLRPSTPVTAPSADCPYPGLRSFAAEDEEHYFGRDADVRAALARLARAPFLAVSGASGSGKSSLVLAGVVPVLRRRGDRVFVLLPSADLERRIRDAVDGVHGRTALVIDQFEEVFHARGADADGTAAAIARASAAGVVVVLVVRSDFLDRCAALDDLGPLMADGVHLVGPMGREALRDAIEQPARRAGLRLEPGLSELMLRDAAGAPGALPLLAHALVETWSRREGATLTVAGYESSGGISGAIAQSAEQLFESLDARERDQCRSLMLRLVELGPDGAPIRRRAAAGPLRADAARARVLARLTSARLVTAEAGSVAIAHEALALAWPRLHDWLQQDADAARVLAGVTTAAESWDEAGRPDDELFRGARLQAALERRDAAPDDLTRIEADFLDASAARADAERTELLARAAEDRRRNRRLRSLLGVAAALILLLVGVGSTAVVTSTEAGAQRDTATVEALVATALALRTSERDVSALLAAEAYRRWPDDARTRSGLTSVLQAAGGLVGTITLESEGSAYGSLIPGTDEALVVTSGGAAAVRDLAGGGTVRALDLGFEPGPPRPWPLVEVSADGRVGAVLWPSRTQPSGVTWYGTSPTSVLVAFDLTGGERLLGPIRLGTGTGALALNRDGSLIAIADARDGAVELVSTTDAAVRAIDGERTTALDRDSYAAAIAFDTAGRLLVGRLDDRVDVIDPRTASVVTRIPVAPSSAHVDLAVAPSGTVVASGDRAVTAFDPATGEVRWATDLSTANLGPCVWIAVSEPHGRVFCSSRFGVTTVFDLASGVPLPSDEFRGSDDVGPLAVGDDGGMLTAIGVGRPVVTRWRIDGDGPGHRLLTRGWEVLGPYSQEDSMLLITPARVERDVWDPAYDAVAIDTRSGTVVHRFADAVVETGWLRDGRLYARSAADDLFRVFDSRTGTQLGEELWGVVSLWPIDGGEHLLAVRTNGRMRTIDPESGAAQGPAWSVDGYPVWVSSAPDGDPLAVSYLPEVRSREIGPDEPLPQGPIRTAVVSGRDHALRADGLLGLRAHVVTPDDELVGVGDDGIGHYRVDSLRRAGIVAGAATGRYAPSFDADGRTVVVTLADGTSIVYDTVSGETIGDPFRSSGRAVVPAAIRPDGAELAVSTREGVVVWDLDPERQFEAVCRLAGRDLTEAEWDRYLQPLGEPRSTCASAR</sequence>
<keyword evidence="3" id="KW-0238">DNA-binding</keyword>
<dbReference type="InterPro" id="IPR027417">
    <property type="entry name" value="P-loop_NTPase"/>
</dbReference>
<proteinExistence type="inferred from homology"/>
<dbReference type="Gene3D" id="2.130.10.10">
    <property type="entry name" value="YVTN repeat-like/Quinoprotein amine dehydrogenase"/>
    <property type="match status" value="2"/>
</dbReference>
<evidence type="ECO:0000256" key="1">
    <source>
        <dbReference type="ARBA" id="ARBA00005820"/>
    </source>
</evidence>
<dbReference type="PANTHER" id="PTHR35807">
    <property type="entry name" value="TRANSCRIPTIONAL REGULATOR REDD-RELATED"/>
    <property type="match status" value="1"/>
</dbReference>
<gene>
    <name evidence="7" type="ORF">RH861_07740</name>
</gene>